<name>A0A8X7CTP5_9ARAC</name>
<dbReference type="OrthoDB" id="6450305at2759"/>
<gene>
    <name evidence="2" type="primary">CG32669_2</name>
    <name evidence="2" type="ORF">TNIN_41441</name>
</gene>
<dbReference type="AlphaFoldDB" id="A0A8X7CTP5"/>
<accession>A0A8X7CTP5</accession>
<feature type="non-terminal residue" evidence="2">
    <location>
        <position position="1"/>
    </location>
</feature>
<keyword evidence="3" id="KW-1185">Reference proteome</keyword>
<feature type="transmembrane region" description="Helical" evidence="1">
    <location>
        <begin position="84"/>
        <end position="106"/>
    </location>
</feature>
<keyword evidence="1" id="KW-0812">Transmembrane</keyword>
<dbReference type="Proteomes" id="UP000886998">
    <property type="component" value="Unassembled WGS sequence"/>
</dbReference>
<protein>
    <submittedName>
        <fullName evidence="2">Sodium-dependent multivitamin transporter</fullName>
    </submittedName>
</protein>
<reference evidence="2" key="1">
    <citation type="submission" date="2020-08" db="EMBL/GenBank/DDBJ databases">
        <title>Multicomponent nature underlies the extraordinary mechanical properties of spider dragline silk.</title>
        <authorList>
            <person name="Kono N."/>
            <person name="Nakamura H."/>
            <person name="Mori M."/>
            <person name="Yoshida Y."/>
            <person name="Ohtoshi R."/>
            <person name="Malay A.D."/>
            <person name="Moran D.A.P."/>
            <person name="Tomita M."/>
            <person name="Numata K."/>
            <person name="Arakawa K."/>
        </authorList>
    </citation>
    <scope>NUCLEOTIDE SEQUENCE</scope>
</reference>
<comment type="caution">
    <text evidence="2">The sequence shown here is derived from an EMBL/GenBank/DDBJ whole genome shotgun (WGS) entry which is preliminary data.</text>
</comment>
<organism evidence="2 3">
    <name type="scientific">Trichonephila inaurata madagascariensis</name>
    <dbReference type="NCBI Taxonomy" id="2747483"/>
    <lineage>
        <taxon>Eukaryota</taxon>
        <taxon>Metazoa</taxon>
        <taxon>Ecdysozoa</taxon>
        <taxon>Arthropoda</taxon>
        <taxon>Chelicerata</taxon>
        <taxon>Arachnida</taxon>
        <taxon>Araneae</taxon>
        <taxon>Araneomorphae</taxon>
        <taxon>Entelegynae</taxon>
        <taxon>Araneoidea</taxon>
        <taxon>Nephilidae</taxon>
        <taxon>Trichonephila</taxon>
        <taxon>Trichonephila inaurata</taxon>
    </lineage>
</organism>
<proteinExistence type="predicted"/>
<dbReference type="EMBL" id="BMAV01022167">
    <property type="protein sequence ID" value="GFY76822.1"/>
    <property type="molecule type" value="Genomic_DNA"/>
</dbReference>
<sequence length="133" mass="14863">MIGYISSICFSLTIGTMGMAKVQKPLSSHLSTDACPGNNFSLISNYSTPGYLDQTTYENWNISSQTFTQKHEEEYVFPLLKLSYMWYAGVGFFTCFVVGLSASAICGKKEYVNSALLSPVTRFWIAEKDHIPE</sequence>
<keyword evidence="1" id="KW-1133">Transmembrane helix</keyword>
<evidence type="ECO:0000256" key="1">
    <source>
        <dbReference type="SAM" id="Phobius"/>
    </source>
</evidence>
<evidence type="ECO:0000313" key="2">
    <source>
        <dbReference type="EMBL" id="GFY76822.1"/>
    </source>
</evidence>
<evidence type="ECO:0000313" key="3">
    <source>
        <dbReference type="Proteomes" id="UP000886998"/>
    </source>
</evidence>
<keyword evidence="1" id="KW-0472">Membrane</keyword>